<dbReference type="RefSeq" id="WP_344691093.1">
    <property type="nucleotide sequence ID" value="NZ_BAABBF010000001.1"/>
</dbReference>
<feature type="chain" id="PRO_5045790193" evidence="2">
    <location>
        <begin position="30"/>
        <end position="120"/>
    </location>
</feature>
<feature type="signal peptide" evidence="2">
    <location>
        <begin position="1"/>
        <end position="29"/>
    </location>
</feature>
<accession>A0ABP7CR89</accession>
<dbReference type="EMBL" id="BAABBF010000001">
    <property type="protein sequence ID" value="GAA3693269.1"/>
    <property type="molecule type" value="Genomic_DNA"/>
</dbReference>
<evidence type="ECO:0000313" key="4">
    <source>
        <dbReference type="Proteomes" id="UP001500523"/>
    </source>
</evidence>
<comment type="caution">
    <text evidence="3">The sequence shown here is derived from an EMBL/GenBank/DDBJ whole genome shotgun (WGS) entry which is preliminary data.</text>
</comment>
<reference evidence="4" key="1">
    <citation type="journal article" date="2019" name="Int. J. Syst. Evol. Microbiol.">
        <title>The Global Catalogue of Microorganisms (GCM) 10K type strain sequencing project: providing services to taxonomists for standard genome sequencing and annotation.</title>
        <authorList>
            <consortium name="The Broad Institute Genomics Platform"/>
            <consortium name="The Broad Institute Genome Sequencing Center for Infectious Disease"/>
            <person name="Wu L."/>
            <person name="Ma J."/>
        </authorList>
    </citation>
    <scope>NUCLEOTIDE SEQUENCE [LARGE SCALE GENOMIC DNA]</scope>
    <source>
        <strain evidence="4">JCM 17498</strain>
    </source>
</reference>
<proteinExistence type="predicted"/>
<dbReference type="Proteomes" id="UP001500523">
    <property type="component" value="Unassembled WGS sequence"/>
</dbReference>
<evidence type="ECO:0000256" key="2">
    <source>
        <dbReference type="SAM" id="SignalP"/>
    </source>
</evidence>
<keyword evidence="2" id="KW-0732">Signal</keyword>
<sequence length="120" mass="12143">MSFARIFRAIALSVLAMMLVLRVGPVCEAAANAAAPPAVVHDAMIGCELPSGKPAGKSPAAACASACVATDPQRIGDATRPMLAAVPPIASVRPDLEGRTGGPAPPPPRTARSNDHLKIT</sequence>
<protein>
    <submittedName>
        <fullName evidence="3">Uncharacterized protein</fullName>
    </submittedName>
</protein>
<gene>
    <name evidence="3" type="ORF">GCM10022268_00270</name>
</gene>
<evidence type="ECO:0000313" key="3">
    <source>
        <dbReference type="EMBL" id="GAA3693269.1"/>
    </source>
</evidence>
<name>A0ABP7CR89_9SPHN</name>
<evidence type="ECO:0000256" key="1">
    <source>
        <dbReference type="SAM" id="MobiDB-lite"/>
    </source>
</evidence>
<keyword evidence="4" id="KW-1185">Reference proteome</keyword>
<organism evidence="3 4">
    <name type="scientific">Sphingomonas cynarae</name>
    <dbReference type="NCBI Taxonomy" id="930197"/>
    <lineage>
        <taxon>Bacteria</taxon>
        <taxon>Pseudomonadati</taxon>
        <taxon>Pseudomonadota</taxon>
        <taxon>Alphaproteobacteria</taxon>
        <taxon>Sphingomonadales</taxon>
        <taxon>Sphingomonadaceae</taxon>
        <taxon>Sphingomonas</taxon>
    </lineage>
</organism>
<feature type="region of interest" description="Disordered" evidence="1">
    <location>
        <begin position="89"/>
        <end position="120"/>
    </location>
</feature>